<feature type="compositionally biased region" description="Polar residues" evidence="1">
    <location>
        <begin position="337"/>
        <end position="357"/>
    </location>
</feature>
<feature type="compositionally biased region" description="Acidic residues" evidence="1">
    <location>
        <begin position="442"/>
        <end position="453"/>
    </location>
</feature>
<feature type="region of interest" description="Disordered" evidence="1">
    <location>
        <begin position="131"/>
        <end position="649"/>
    </location>
</feature>
<evidence type="ECO:0008006" key="4">
    <source>
        <dbReference type="Google" id="ProtNLM"/>
    </source>
</evidence>
<organism evidence="2 3">
    <name type="scientific">Halobacteriovorax vibrionivorans</name>
    <dbReference type="NCBI Taxonomy" id="2152716"/>
    <lineage>
        <taxon>Bacteria</taxon>
        <taxon>Pseudomonadati</taxon>
        <taxon>Bdellovibrionota</taxon>
        <taxon>Bacteriovoracia</taxon>
        <taxon>Bacteriovoracales</taxon>
        <taxon>Halobacteriovoraceae</taxon>
        <taxon>Halobacteriovorax</taxon>
    </lineage>
</organism>
<proteinExistence type="predicted"/>
<feature type="compositionally biased region" description="Basic and acidic residues" evidence="1">
    <location>
        <begin position="523"/>
        <end position="543"/>
    </location>
</feature>
<reference evidence="3" key="1">
    <citation type="journal article" date="2019" name="Int. J. Syst. Evol. Microbiol.">
        <title>Halobacteriovorax valvorus sp. nov., a novel prokaryotic predator isolated from coastal seawater of China.</title>
        <authorList>
            <person name="Chen M.-X."/>
        </authorList>
    </citation>
    <scope>NUCLEOTIDE SEQUENCE [LARGE SCALE GENOMIC DNA]</scope>
    <source>
        <strain evidence="3">BL9</strain>
    </source>
</reference>
<feature type="compositionally biased region" description="Basic and acidic residues" evidence="1">
    <location>
        <begin position="286"/>
        <end position="306"/>
    </location>
</feature>
<feature type="region of interest" description="Disordered" evidence="1">
    <location>
        <begin position="690"/>
        <end position="712"/>
    </location>
</feature>
<feature type="compositionally biased region" description="Acidic residues" evidence="1">
    <location>
        <begin position="275"/>
        <end position="285"/>
    </location>
</feature>
<name>A0ABY0IFZ6_9BACT</name>
<dbReference type="EMBL" id="QDKL01000003">
    <property type="protein sequence ID" value="RZF21033.1"/>
    <property type="molecule type" value="Genomic_DNA"/>
</dbReference>
<feature type="compositionally biased region" description="Acidic residues" evidence="1">
    <location>
        <begin position="360"/>
        <end position="369"/>
    </location>
</feature>
<evidence type="ECO:0000313" key="3">
    <source>
        <dbReference type="Proteomes" id="UP000443582"/>
    </source>
</evidence>
<feature type="compositionally biased region" description="Basic and acidic residues" evidence="1">
    <location>
        <begin position="177"/>
        <end position="191"/>
    </location>
</feature>
<feature type="compositionally biased region" description="Acidic residues" evidence="1">
    <location>
        <begin position="481"/>
        <end position="496"/>
    </location>
</feature>
<comment type="caution">
    <text evidence="2">The sequence shown here is derived from an EMBL/GenBank/DDBJ whole genome shotgun (WGS) entry which is preliminary data.</text>
</comment>
<protein>
    <recommendedName>
        <fullName evidence="4">Response regulatory domain-containing protein</fullName>
    </recommendedName>
</protein>
<feature type="compositionally biased region" description="Basic and acidic residues" evidence="1">
    <location>
        <begin position="201"/>
        <end position="210"/>
    </location>
</feature>
<keyword evidence="3" id="KW-1185">Reference proteome</keyword>
<feature type="compositionally biased region" description="Basic and acidic residues" evidence="1">
    <location>
        <begin position="558"/>
        <end position="569"/>
    </location>
</feature>
<evidence type="ECO:0000256" key="1">
    <source>
        <dbReference type="SAM" id="MobiDB-lite"/>
    </source>
</evidence>
<gene>
    <name evidence="2" type="ORF">DAY19_13720</name>
</gene>
<dbReference type="RefSeq" id="WP_115363434.1">
    <property type="nucleotide sequence ID" value="NZ_QDKL01000003.1"/>
</dbReference>
<feature type="compositionally biased region" description="Acidic residues" evidence="1">
    <location>
        <begin position="400"/>
        <end position="411"/>
    </location>
</feature>
<accession>A0ABY0IFZ6</accession>
<feature type="compositionally biased region" description="Basic and acidic residues" evidence="1">
    <location>
        <begin position="131"/>
        <end position="167"/>
    </location>
</feature>
<feature type="compositionally biased region" description="Basic and acidic residues" evidence="1">
    <location>
        <begin position="602"/>
        <end position="642"/>
    </location>
</feature>
<dbReference type="Proteomes" id="UP000443582">
    <property type="component" value="Unassembled WGS sequence"/>
</dbReference>
<sequence length="892" mass="100544">MEEGKPLIFLHPLTKSVQALKETIEQNAENDGIEIYDVENPEEYNQLVPTIGQSLTIACQPKKCAQCIQPLKRFIFKNNVKILLINSKNIPPKTLDKFRKIGLTEYIQEPVPPKTLLYKINLILRSLKKQDDGDEMEYHSKEEKKTFSDDDQYEDKADAQKFGDAGHLKGKVNKNNHLKDGKDVFDDDRNVGSEWEETQEDPYKNSKEYSAEQAINSKTAGRLEGEIHNEKQHSNKDDIQFDDDLYGQDQDKKNATNKAEQLGGNLQGKLGSESEASEDDDEFDEDLFKSLEGVRKSSYKEEDKGGALRGDVSPTMKDSRDQEDEEDLFAALDSATKKSSSSNQDQGGHYKGNTTNGIDDINEEDEEDLFAALDSASKKSSSSNQDQGGHYKGQTSSGLDDIEDEEDEEDLFAALDSVSKGKQTQQKDQGGHYKGQTAPTMDEIEEEDKEEDLFASLDAVKSGAKRKENDLGGHYQGDIGPEVDDINEENDDEEDLFASLDAHKKGASSKRPSQGSPDNEMIDNEKGLERDLAENKDAKQRDEDLFESLAQHGKRKPVQRDEKQKKKSDDGEDDNQDEDQAEGGSIQYEKKGDLGEQTIDYRNLDKQPEYSGGTKEKLEIKVTDAPEQNNKEKDQGYDQKSEEEIDYDLSNALKKLQEQDQAPGYDYSKRPSNNNNANNQDHQLKVNQYSSNTKEDQQAADSESAIEEAKDQKELEEALNSIIIPEPKDMDFLIRATDMLIDGDEIKQMTSDYINEFCDGTLIVYNLQNECIMGSEQGPDNFEAVKNILKIKRKPSWNDDTFQAETLYYHCPIIENTNYSYFTVFFTTREEIEKSEDTPKRIEICLEALKGSYKSGEDRMTTKIASSNKSAASSLKNSVGSLFKGIFGKGRT</sequence>
<feature type="compositionally biased region" description="Acidic residues" evidence="1">
    <location>
        <begin position="570"/>
        <end position="581"/>
    </location>
</feature>
<evidence type="ECO:0000313" key="2">
    <source>
        <dbReference type="EMBL" id="RZF21033.1"/>
    </source>
</evidence>
<feature type="compositionally biased region" description="Basic and acidic residues" evidence="1">
    <location>
        <begin position="221"/>
        <end position="239"/>
    </location>
</feature>